<dbReference type="RefSeq" id="WP_141817552.1">
    <property type="nucleotide sequence ID" value="NZ_BAAAIL010000003.1"/>
</dbReference>
<dbReference type="PANTHER" id="PTHR43762">
    <property type="entry name" value="L-GULONOLACTONE OXIDASE"/>
    <property type="match status" value="1"/>
</dbReference>
<keyword evidence="1" id="KW-0560">Oxidoreductase</keyword>
<evidence type="ECO:0000256" key="1">
    <source>
        <dbReference type="ARBA" id="ARBA00023002"/>
    </source>
</evidence>
<evidence type="ECO:0000313" key="5">
    <source>
        <dbReference type="Proteomes" id="UP000315133"/>
    </source>
</evidence>
<feature type="region of interest" description="Disordered" evidence="2">
    <location>
        <begin position="225"/>
        <end position="265"/>
    </location>
</feature>
<dbReference type="PANTHER" id="PTHR43762:SF1">
    <property type="entry name" value="D-ARABINONO-1,4-LACTONE OXIDASE"/>
    <property type="match status" value="1"/>
</dbReference>
<dbReference type="InterPro" id="IPR010031">
    <property type="entry name" value="FAD_lactone_oxidase-like"/>
</dbReference>
<dbReference type="Gene3D" id="3.30.465.10">
    <property type="match status" value="1"/>
</dbReference>
<feature type="domain" description="FAD-binding PCMH-type" evidence="3">
    <location>
        <begin position="9"/>
        <end position="173"/>
    </location>
</feature>
<dbReference type="GO" id="GO:0080049">
    <property type="term" value="F:L-gulono-1,4-lactone dehydrogenase activity"/>
    <property type="evidence" value="ECO:0007669"/>
    <property type="project" value="TreeGrafter"/>
</dbReference>
<dbReference type="AlphaFoldDB" id="A0A543KLB1"/>
<sequence length="411" mass="43531">MRTNWGGNLRYAATHLVEPGSVAELQRLLPTLEAPRPLGSRHSFSRVADTTGTQVSTARLPVSVEVDAERRVVRVEGGARYGDVAPVIDEAGWALANLASLAHITVAGAVATGTHGSGDGVGSLATQVTALEVVGWDGELRRVDAAHPDLPGAVVNLGRLGVVTALELAVEPTYDVAQTVVEQVPLDRVLADLDAATSLGYSVSMFTTWTSPDLLDQVFVKRRTDRPAGPDPVDVLGGRPADGPRHAIPSLDPAPATPQQGSPGPWWTRLPHFRLDATPSAGREIQTELLVPRRHAVAAIEALRGIAARIAPVLQVCEIRTVAADELWLSGASGTDAVALHLTWHLDPTAVAAVVPELQARLAPFGARPHWGKVCDETATDAAALYPRWGDWLDLVARWDPDGRGAPALGR</sequence>
<organism evidence="4 5">
    <name type="scientific">Ornithinimicrobium humiphilum</name>
    <dbReference type="NCBI Taxonomy" id="125288"/>
    <lineage>
        <taxon>Bacteria</taxon>
        <taxon>Bacillati</taxon>
        <taxon>Actinomycetota</taxon>
        <taxon>Actinomycetes</taxon>
        <taxon>Micrococcales</taxon>
        <taxon>Ornithinimicrobiaceae</taxon>
        <taxon>Ornithinimicrobium</taxon>
    </lineage>
</organism>
<dbReference type="InterPro" id="IPR016167">
    <property type="entry name" value="FAD-bd_PCMH_sub1"/>
</dbReference>
<evidence type="ECO:0000313" key="4">
    <source>
        <dbReference type="EMBL" id="TQM95851.1"/>
    </source>
</evidence>
<dbReference type="InterPro" id="IPR016169">
    <property type="entry name" value="FAD-bd_PCMH_sub2"/>
</dbReference>
<dbReference type="InterPro" id="IPR036318">
    <property type="entry name" value="FAD-bd_PCMH-like_sf"/>
</dbReference>
<dbReference type="GO" id="GO:0071949">
    <property type="term" value="F:FAD binding"/>
    <property type="evidence" value="ECO:0007669"/>
    <property type="project" value="InterPro"/>
</dbReference>
<gene>
    <name evidence="4" type="ORF">FB476_0701</name>
</gene>
<dbReference type="Pfam" id="PF04030">
    <property type="entry name" value="ALO"/>
    <property type="match status" value="1"/>
</dbReference>
<name>A0A543KLB1_9MICO</name>
<dbReference type="Proteomes" id="UP000315133">
    <property type="component" value="Unassembled WGS sequence"/>
</dbReference>
<dbReference type="Gene3D" id="3.30.70.2530">
    <property type="match status" value="1"/>
</dbReference>
<dbReference type="GO" id="GO:0003885">
    <property type="term" value="F:D-arabinono-1,4-lactone oxidase activity"/>
    <property type="evidence" value="ECO:0007669"/>
    <property type="project" value="InterPro"/>
</dbReference>
<protein>
    <submittedName>
        <fullName evidence="4">Xylitol oxidase</fullName>
    </submittedName>
</protein>
<evidence type="ECO:0000256" key="2">
    <source>
        <dbReference type="SAM" id="MobiDB-lite"/>
    </source>
</evidence>
<dbReference type="Pfam" id="PF01565">
    <property type="entry name" value="FAD_binding_4"/>
    <property type="match status" value="1"/>
</dbReference>
<dbReference type="Gene3D" id="1.10.45.10">
    <property type="entry name" value="Vanillyl-alcohol Oxidase, Chain A, domain 4"/>
    <property type="match status" value="1"/>
</dbReference>
<comment type="caution">
    <text evidence="4">The sequence shown here is derived from an EMBL/GenBank/DDBJ whole genome shotgun (WGS) entry which is preliminary data.</text>
</comment>
<accession>A0A543KLB1</accession>
<dbReference type="InterPro" id="IPR006094">
    <property type="entry name" value="Oxid_FAD_bind_N"/>
</dbReference>
<dbReference type="PROSITE" id="PS51387">
    <property type="entry name" value="FAD_PCMH"/>
    <property type="match status" value="1"/>
</dbReference>
<evidence type="ECO:0000259" key="3">
    <source>
        <dbReference type="PROSITE" id="PS51387"/>
    </source>
</evidence>
<proteinExistence type="predicted"/>
<dbReference type="InterPro" id="IPR016171">
    <property type="entry name" value="Vanillyl_alc_oxidase_C-sub2"/>
</dbReference>
<dbReference type="InterPro" id="IPR007173">
    <property type="entry name" value="ALO_C"/>
</dbReference>
<dbReference type="Gene3D" id="3.30.70.2520">
    <property type="match status" value="1"/>
</dbReference>
<dbReference type="GO" id="GO:0016020">
    <property type="term" value="C:membrane"/>
    <property type="evidence" value="ECO:0007669"/>
    <property type="project" value="InterPro"/>
</dbReference>
<keyword evidence="5" id="KW-1185">Reference proteome</keyword>
<dbReference type="OrthoDB" id="9800184at2"/>
<reference evidence="4 5" key="1">
    <citation type="submission" date="2019-06" db="EMBL/GenBank/DDBJ databases">
        <title>Sequencing the genomes of 1000 actinobacteria strains.</title>
        <authorList>
            <person name="Klenk H.-P."/>
        </authorList>
    </citation>
    <scope>NUCLEOTIDE SEQUENCE [LARGE SCALE GENOMIC DNA]</scope>
    <source>
        <strain evidence="4 5">DSM 12362</strain>
    </source>
</reference>
<dbReference type="EMBL" id="VFPU01000001">
    <property type="protein sequence ID" value="TQM95851.1"/>
    <property type="molecule type" value="Genomic_DNA"/>
</dbReference>
<dbReference type="SUPFAM" id="SSF56176">
    <property type="entry name" value="FAD-binding/transporter-associated domain-like"/>
    <property type="match status" value="1"/>
</dbReference>
<dbReference type="Gene3D" id="3.30.43.10">
    <property type="entry name" value="Uridine Diphospho-n-acetylenolpyruvylglucosamine Reductase, domain 2"/>
    <property type="match status" value="1"/>
</dbReference>
<dbReference type="InterPro" id="IPR016166">
    <property type="entry name" value="FAD-bd_PCMH"/>
</dbReference>